<dbReference type="PANTHER" id="PTHR12891:SF0">
    <property type="entry name" value="MMS19 NUCLEOTIDE EXCISION REPAIR PROTEIN HOMOLOG"/>
    <property type="match status" value="1"/>
</dbReference>
<dbReference type="GO" id="GO:0005819">
    <property type="term" value="C:spindle"/>
    <property type="evidence" value="ECO:0007669"/>
    <property type="project" value="UniProtKB-SubCell"/>
</dbReference>
<dbReference type="InterPro" id="IPR029240">
    <property type="entry name" value="MMS19_N"/>
</dbReference>
<evidence type="ECO:0000256" key="2">
    <source>
        <dbReference type="ARBA" id="ARBA00009340"/>
    </source>
</evidence>
<evidence type="ECO:0000256" key="1">
    <source>
        <dbReference type="ARBA" id="ARBA00004123"/>
    </source>
</evidence>
<accession>A0A813MUK3</accession>
<dbReference type="InterPro" id="IPR024687">
    <property type="entry name" value="MMS19_C"/>
</dbReference>
<keyword evidence="9" id="KW-1185">Reference proteome</keyword>
<evidence type="ECO:0000256" key="5">
    <source>
        <dbReference type="RuleBase" id="RU367072"/>
    </source>
</evidence>
<dbReference type="InterPro" id="IPR016024">
    <property type="entry name" value="ARM-type_fold"/>
</dbReference>
<evidence type="ECO:0000256" key="3">
    <source>
        <dbReference type="ARBA" id="ARBA00022737"/>
    </source>
</evidence>
<comment type="subcellular location">
    <subcellularLocation>
        <location evidence="5">Cytoplasm</location>
        <location evidence="5">Cytoskeleton</location>
        <location evidence="5">Spindle</location>
    </subcellularLocation>
    <subcellularLocation>
        <location evidence="1 5">Nucleus</location>
    </subcellularLocation>
</comment>
<dbReference type="GO" id="GO:0006281">
    <property type="term" value="P:DNA repair"/>
    <property type="evidence" value="ECO:0007669"/>
    <property type="project" value="UniProtKB-UniRule"/>
</dbReference>
<evidence type="ECO:0000259" key="6">
    <source>
        <dbReference type="Pfam" id="PF12460"/>
    </source>
</evidence>
<dbReference type="SUPFAM" id="SSF48371">
    <property type="entry name" value="ARM repeat"/>
    <property type="match status" value="1"/>
</dbReference>
<dbReference type="AlphaFoldDB" id="A0A813MUK3"/>
<dbReference type="Gene3D" id="1.25.10.10">
    <property type="entry name" value="Leucine-rich Repeat Variant"/>
    <property type="match status" value="2"/>
</dbReference>
<keyword evidence="5" id="KW-0234">DNA repair</keyword>
<keyword evidence="5" id="KW-0206">Cytoskeleton</keyword>
<comment type="caution">
    <text evidence="8">The sequence shown here is derived from an EMBL/GenBank/DDBJ whole genome shotgun (WGS) entry which is preliminary data.</text>
</comment>
<evidence type="ECO:0000259" key="7">
    <source>
        <dbReference type="Pfam" id="PF14500"/>
    </source>
</evidence>
<evidence type="ECO:0000313" key="8">
    <source>
        <dbReference type="EMBL" id="CAF0727290.1"/>
    </source>
</evidence>
<gene>
    <name evidence="8" type="ORF">JXQ802_LOCUS221</name>
</gene>
<keyword evidence="3" id="KW-0677">Repeat</keyword>
<dbReference type="GO" id="GO:0016226">
    <property type="term" value="P:iron-sulfur cluster assembly"/>
    <property type="evidence" value="ECO:0007669"/>
    <property type="project" value="UniProtKB-UniRule"/>
</dbReference>
<organism evidence="8 9">
    <name type="scientific">Rotaria sordida</name>
    <dbReference type="NCBI Taxonomy" id="392033"/>
    <lineage>
        <taxon>Eukaryota</taxon>
        <taxon>Metazoa</taxon>
        <taxon>Spiralia</taxon>
        <taxon>Gnathifera</taxon>
        <taxon>Rotifera</taxon>
        <taxon>Eurotatoria</taxon>
        <taxon>Bdelloidea</taxon>
        <taxon>Philodinida</taxon>
        <taxon>Philodinidae</taxon>
        <taxon>Rotaria</taxon>
    </lineage>
</organism>
<dbReference type="PANTHER" id="PTHR12891">
    <property type="entry name" value="DNA REPAIR/TRANSCRIPTION PROTEIN MET18/MMS19"/>
    <property type="match status" value="1"/>
</dbReference>
<dbReference type="InterPro" id="IPR039920">
    <property type="entry name" value="MMS19"/>
</dbReference>
<keyword evidence="4 5" id="KW-0539">Nucleus</keyword>
<comment type="subunit">
    <text evidence="5">Component of the CIA complex.</text>
</comment>
<proteinExistence type="inferred from homology"/>
<feature type="domain" description="MMS19 C-terminal" evidence="6">
    <location>
        <begin position="598"/>
        <end position="894"/>
    </location>
</feature>
<evidence type="ECO:0000313" key="9">
    <source>
        <dbReference type="Proteomes" id="UP000663870"/>
    </source>
</evidence>
<dbReference type="Pfam" id="PF14500">
    <property type="entry name" value="MMS19_N"/>
    <property type="match status" value="1"/>
</dbReference>
<dbReference type="GO" id="GO:0097361">
    <property type="term" value="C:cytosolic [4Fe-4S] assembly targeting complex"/>
    <property type="evidence" value="ECO:0007669"/>
    <property type="project" value="UniProtKB-UniRule"/>
</dbReference>
<reference evidence="8" key="1">
    <citation type="submission" date="2021-02" db="EMBL/GenBank/DDBJ databases">
        <authorList>
            <person name="Nowell W R."/>
        </authorList>
    </citation>
    <scope>NUCLEOTIDE SEQUENCE</scope>
</reference>
<keyword evidence="5" id="KW-0227">DNA damage</keyword>
<dbReference type="GO" id="GO:0005634">
    <property type="term" value="C:nucleus"/>
    <property type="evidence" value="ECO:0007669"/>
    <property type="project" value="UniProtKB-SubCell"/>
</dbReference>
<keyword evidence="5" id="KW-0963">Cytoplasm</keyword>
<feature type="domain" description="MMS19 N-terminal" evidence="7">
    <location>
        <begin position="39"/>
        <end position="298"/>
    </location>
</feature>
<comment type="function">
    <text evidence="5">Key component of the cytosolic iron-sulfur protein assembly (CIA) complex, a multiprotein complex that mediates the incorporation of iron-sulfur cluster into apoproteins specifically involved in DNA metabolism and genomic integrity. In the CIA complex, MMS19 acts as an adapter between early-acting CIA components and a subset of cellular target iron-sulfur proteins.</text>
</comment>
<protein>
    <recommendedName>
        <fullName evidence="5">MMS19 nucleotide excision repair protein</fullName>
    </recommendedName>
</protein>
<dbReference type="InterPro" id="IPR011989">
    <property type="entry name" value="ARM-like"/>
</dbReference>
<dbReference type="Pfam" id="PF12460">
    <property type="entry name" value="MMS19_C"/>
    <property type="match status" value="1"/>
</dbReference>
<name>A0A813MUK3_9BILA</name>
<sequence>MNCQALIEKFVNDRHETIVNQLGQLLITKELKLVDFIISIGDYLQSIELSKRSLALTLVANVVEYLPNTFLEPNEIHHLVVFTSAKMSDHHVLIQSCVQLFRILAKQSAINDDDCITMIKSIFSDVYVQSFPQGSRYNVFVILLHFLLHRLDVVQQLGSDFVCNFIQSMDGERDPRNLVLCFQCLQYMTKYLDIEPYKEELFEIVACYFPMEYKPKVTNIGTEETVTQEQLVLALRNILTSTGKFAQYCIPMLIEKLESDIPSARLAAMDVFIHCIDEYDARDMSSYLVQLWNLFSKQALCAENQEIEICALQSITALMQSIGKSIQNDETEISTKKLVDRAIRECGNFLKEFDLKLAWPAVKVLQAVGRANSTCSSLIWSNLIPSLIKQFNTLEQANHRRTILDMITYFLQPTAIRTIIKLPSNVSDELWILLSTHFESFPSHCLPLISNLLQLNSIPGQVLEDNLTKFILHANLNDELKIKLSTVLKILASSPTFDRICTNLLSNLINSWTGTKTTPSNETLECCIDLCHNSERCRERLERFFFPSQQFIRLLPNLFKYLSHLYILTNLFSPLFDLLLTSIVNDEYTKIFCSKCGSIADESCKTFVQNFYETNLFDDSIWQSDKQTNLLVMIYFIGNLKRKFFQHELELIFNKINEKIFNQSSNEMTDIYFYFYGNLINKLASKNEILEHARSIIKQCETSPDEKHIHLWTIIVKALILYRPSFIEQYIPTLILWMNEKTNIANLACQSLKSLTNFNEQTLLLSSDADCIIHPMVKQIMFMNILSQMKPLLINNELLPSQMNVLVDLLSNVPKSIIQDDIISLLPILIRALAPSNESAWPSALNSISDLIKSEPNSIVDHIDTLFPRLITLATYQKDMSIRITSLKCLKYLTNLPTHKIEPYRRNIIHLLKVCVGDHKRLVRKEAVETQMSWCLLNA</sequence>
<dbReference type="EMBL" id="CAJNOL010000003">
    <property type="protein sequence ID" value="CAF0727290.1"/>
    <property type="molecule type" value="Genomic_DNA"/>
</dbReference>
<dbReference type="GO" id="GO:0051604">
    <property type="term" value="P:protein maturation"/>
    <property type="evidence" value="ECO:0007669"/>
    <property type="project" value="UniProtKB-UniRule"/>
</dbReference>
<evidence type="ECO:0000256" key="4">
    <source>
        <dbReference type="ARBA" id="ARBA00023242"/>
    </source>
</evidence>
<comment type="similarity">
    <text evidence="2 5">Belongs to the MET18/MMS19 family.</text>
</comment>
<dbReference type="Proteomes" id="UP000663870">
    <property type="component" value="Unassembled WGS sequence"/>
</dbReference>